<evidence type="ECO:0000256" key="3">
    <source>
        <dbReference type="ARBA" id="ARBA00022670"/>
    </source>
</evidence>
<feature type="compositionally biased region" description="Acidic residues" evidence="10">
    <location>
        <begin position="1"/>
        <end position="27"/>
    </location>
</feature>
<dbReference type="FunFam" id="2.40.10.10:FF:000038">
    <property type="entry name" value="Serine protease"/>
    <property type="match status" value="1"/>
</dbReference>
<dbReference type="PROSITE" id="PS00134">
    <property type="entry name" value="TRYPSIN_HIS"/>
    <property type="match status" value="1"/>
</dbReference>
<comment type="subcellular location">
    <subcellularLocation>
        <location evidence="1">Secreted</location>
    </subcellularLocation>
</comment>
<feature type="domain" description="Peptidase S1" evidence="11">
    <location>
        <begin position="343"/>
        <end position="574"/>
    </location>
</feature>
<evidence type="ECO:0000256" key="4">
    <source>
        <dbReference type="ARBA" id="ARBA00022729"/>
    </source>
</evidence>
<dbReference type="SMART" id="SM00020">
    <property type="entry name" value="Tryp_SPc"/>
    <property type="match status" value="1"/>
</dbReference>
<proteinExistence type="inferred from homology"/>
<feature type="compositionally biased region" description="Basic and acidic residues" evidence="10">
    <location>
        <begin position="34"/>
        <end position="53"/>
    </location>
</feature>
<dbReference type="PROSITE" id="PS00135">
    <property type="entry name" value="TRYPSIN_SER"/>
    <property type="match status" value="1"/>
</dbReference>
<comment type="similarity">
    <text evidence="8">Belongs to the peptidase S1 family. CLIP subfamily.</text>
</comment>
<dbReference type="Gene3D" id="2.40.10.10">
    <property type="entry name" value="Trypsin-like serine proteases"/>
    <property type="match status" value="1"/>
</dbReference>
<organism evidence="12 13">
    <name type="scientific">Trichonephila inaurata madagascariensis</name>
    <dbReference type="NCBI Taxonomy" id="2747483"/>
    <lineage>
        <taxon>Eukaryota</taxon>
        <taxon>Metazoa</taxon>
        <taxon>Ecdysozoa</taxon>
        <taxon>Arthropoda</taxon>
        <taxon>Chelicerata</taxon>
        <taxon>Arachnida</taxon>
        <taxon>Araneae</taxon>
        <taxon>Araneomorphae</taxon>
        <taxon>Entelegynae</taxon>
        <taxon>Araneoidea</taxon>
        <taxon>Nephilidae</taxon>
        <taxon>Trichonephila</taxon>
        <taxon>Trichonephila inaurata</taxon>
    </lineage>
</organism>
<evidence type="ECO:0000313" key="13">
    <source>
        <dbReference type="Proteomes" id="UP000886998"/>
    </source>
</evidence>
<dbReference type="InterPro" id="IPR001254">
    <property type="entry name" value="Trypsin_dom"/>
</dbReference>
<dbReference type="GO" id="GO:0005615">
    <property type="term" value="C:extracellular space"/>
    <property type="evidence" value="ECO:0007669"/>
    <property type="project" value="TreeGrafter"/>
</dbReference>
<dbReference type="InterPro" id="IPR022700">
    <property type="entry name" value="CLIP"/>
</dbReference>
<dbReference type="CDD" id="cd00190">
    <property type="entry name" value="Tryp_SPc"/>
    <property type="match status" value="1"/>
</dbReference>
<dbReference type="PRINTS" id="PR00722">
    <property type="entry name" value="CHYMOTRYPSIN"/>
</dbReference>
<evidence type="ECO:0000256" key="2">
    <source>
        <dbReference type="ARBA" id="ARBA00022525"/>
    </source>
</evidence>
<dbReference type="InterPro" id="IPR018114">
    <property type="entry name" value="TRYPSIN_HIS"/>
</dbReference>
<dbReference type="InterPro" id="IPR050127">
    <property type="entry name" value="Serine_Proteases_S1"/>
</dbReference>
<keyword evidence="5 9" id="KW-0378">Hydrolase</keyword>
<feature type="compositionally biased region" description="Basic and acidic residues" evidence="10">
    <location>
        <begin position="62"/>
        <end position="76"/>
    </location>
</feature>
<dbReference type="PANTHER" id="PTHR24264:SF65">
    <property type="entry name" value="SRCR DOMAIN-CONTAINING PROTEIN"/>
    <property type="match status" value="1"/>
</dbReference>
<evidence type="ECO:0000256" key="10">
    <source>
        <dbReference type="SAM" id="MobiDB-lite"/>
    </source>
</evidence>
<dbReference type="Proteomes" id="UP000886998">
    <property type="component" value="Unassembled WGS sequence"/>
</dbReference>
<evidence type="ECO:0000256" key="1">
    <source>
        <dbReference type="ARBA" id="ARBA00004613"/>
    </source>
</evidence>
<dbReference type="GO" id="GO:0006508">
    <property type="term" value="P:proteolysis"/>
    <property type="evidence" value="ECO:0007669"/>
    <property type="project" value="UniProtKB-KW"/>
</dbReference>
<comment type="caution">
    <text evidence="12">The sequence shown here is derived from an EMBL/GenBank/DDBJ whole genome shotgun (WGS) entry which is preliminary data.</text>
</comment>
<keyword evidence="13" id="KW-1185">Reference proteome</keyword>
<dbReference type="SUPFAM" id="SSF50494">
    <property type="entry name" value="Trypsin-like serine proteases"/>
    <property type="match status" value="1"/>
</dbReference>
<dbReference type="OrthoDB" id="5918597at2759"/>
<name>A0A8X6YN45_9ARAC</name>
<evidence type="ECO:0000256" key="9">
    <source>
        <dbReference type="RuleBase" id="RU363034"/>
    </source>
</evidence>
<dbReference type="Pfam" id="PF00089">
    <property type="entry name" value="Trypsin"/>
    <property type="match status" value="1"/>
</dbReference>
<keyword evidence="6 9" id="KW-0720">Serine protease</keyword>
<feature type="non-terminal residue" evidence="12">
    <location>
        <position position="1"/>
    </location>
</feature>
<dbReference type="InterPro" id="IPR001314">
    <property type="entry name" value="Peptidase_S1A"/>
</dbReference>
<evidence type="ECO:0000259" key="11">
    <source>
        <dbReference type="PROSITE" id="PS50240"/>
    </source>
</evidence>
<dbReference type="SMART" id="SM00680">
    <property type="entry name" value="CLIP"/>
    <property type="match status" value="1"/>
</dbReference>
<sequence length="574" mass="63992">TDDGGYSDDAEGNTDDGGYSDDAESNTDDGGYSDDVKGNTDDLSKKLQTDIKPGDGLTNTEHSTDLSDTNKIDSGKNPKSSSSESETEDDLVEYSNYSSNMNETDSEEYSNYSSNTNEMDSEEYSDYSSNTNETDSSEHSDYTSNDETNPEEYSDYTSNDETNPEEYSDYTKETEKHPDELLEANREIQKDHSDLKNSSESKFLKRQSLSPTTLGTDIANEFEAVGDFDSSTKILDDALSEDKKSARIIDLFPRTNSTRGCITPKGENGTCLSLTQCTLTDTLSNYNTFLQYMCLTRGIFVGICCPDNPVIEITESAENTSRDIVEEFKQPQEGCGLAASTRIVGGTVSVPHEWSWMVALLRRNRFFCGGVIINDWYVLTAAHCILGVRLKDLKVRLGEYNFNEKNSHQEDIPVAEIKRHALFVTLTFQHDIALLKLRRRIEYTKFIGSICLPNPGRGTFSDMNATVVGWGTVSFGGKASPVLRQVTIPVWDNDECDKVYRFERITESFLCAGSPENGEDACQGDSGGPLMTINEGRWEVIGIVSWGRRCGDPTFPGVYTRVTTYLDWINENMR</sequence>
<evidence type="ECO:0000256" key="7">
    <source>
        <dbReference type="ARBA" id="ARBA00023157"/>
    </source>
</evidence>
<dbReference type="AlphaFoldDB" id="A0A8X6YN45"/>
<keyword evidence="3 9" id="KW-0645">Protease</keyword>
<keyword evidence="4" id="KW-0732">Signal</keyword>
<evidence type="ECO:0000256" key="8">
    <source>
        <dbReference type="ARBA" id="ARBA00024195"/>
    </source>
</evidence>
<dbReference type="PANTHER" id="PTHR24264">
    <property type="entry name" value="TRYPSIN-RELATED"/>
    <property type="match status" value="1"/>
</dbReference>
<dbReference type="InterPro" id="IPR043504">
    <property type="entry name" value="Peptidase_S1_PA_chymotrypsin"/>
</dbReference>
<keyword evidence="2" id="KW-0964">Secreted</keyword>
<keyword evidence="7" id="KW-1015">Disulfide bond</keyword>
<dbReference type="EMBL" id="BMAV01020459">
    <property type="protein sequence ID" value="GFY73921.1"/>
    <property type="molecule type" value="Genomic_DNA"/>
</dbReference>
<dbReference type="InterPro" id="IPR009003">
    <property type="entry name" value="Peptidase_S1_PA"/>
</dbReference>
<feature type="region of interest" description="Disordered" evidence="10">
    <location>
        <begin position="1"/>
        <end position="175"/>
    </location>
</feature>
<dbReference type="GO" id="GO:0004252">
    <property type="term" value="F:serine-type endopeptidase activity"/>
    <property type="evidence" value="ECO:0007669"/>
    <property type="project" value="InterPro"/>
</dbReference>
<feature type="compositionally biased region" description="Low complexity" evidence="10">
    <location>
        <begin position="109"/>
        <end position="118"/>
    </location>
</feature>
<evidence type="ECO:0000256" key="6">
    <source>
        <dbReference type="ARBA" id="ARBA00022825"/>
    </source>
</evidence>
<reference evidence="12" key="1">
    <citation type="submission" date="2020-08" db="EMBL/GenBank/DDBJ databases">
        <title>Multicomponent nature underlies the extraordinary mechanical properties of spider dragline silk.</title>
        <authorList>
            <person name="Kono N."/>
            <person name="Nakamura H."/>
            <person name="Mori M."/>
            <person name="Yoshida Y."/>
            <person name="Ohtoshi R."/>
            <person name="Malay A.D."/>
            <person name="Moran D.A.P."/>
            <person name="Tomita M."/>
            <person name="Numata K."/>
            <person name="Arakawa K."/>
        </authorList>
    </citation>
    <scope>NUCLEOTIDE SEQUENCE</scope>
</reference>
<gene>
    <name evidence="12" type="ORF">TNIN_20041</name>
</gene>
<dbReference type="PROSITE" id="PS50240">
    <property type="entry name" value="TRYPSIN_DOM"/>
    <property type="match status" value="1"/>
</dbReference>
<protein>
    <submittedName>
        <fullName evidence="12">Proclotting enzyme</fullName>
    </submittedName>
</protein>
<dbReference type="InterPro" id="IPR033116">
    <property type="entry name" value="TRYPSIN_SER"/>
</dbReference>
<accession>A0A8X6YN45</accession>
<evidence type="ECO:0000256" key="5">
    <source>
        <dbReference type="ARBA" id="ARBA00022801"/>
    </source>
</evidence>
<evidence type="ECO:0000313" key="12">
    <source>
        <dbReference type="EMBL" id="GFY73921.1"/>
    </source>
</evidence>